<keyword evidence="3" id="KW-1185">Reference proteome</keyword>
<sequence length="66" mass="7139">MIRPVIKNPLTTSSTAPAIEFKVPTNYISTPYITAPVKSKAQTCMSSNNATTTNTKRMRPGPNKNG</sequence>
<reference evidence="2 3" key="1">
    <citation type="submission" date="2016-03" db="EMBL/GenBank/DDBJ databases">
        <title>Comparative genomics of the ectomycorrhizal sister species Rhizopogon vinicolor and Rhizopogon vesiculosus (Basidiomycota: Boletales) reveals a divergence of the mating type B locus.</title>
        <authorList>
            <person name="Mujic A.B."/>
            <person name="Kuo A."/>
            <person name="Tritt A."/>
            <person name="Lipzen A."/>
            <person name="Chen C."/>
            <person name="Johnson J."/>
            <person name="Sharma A."/>
            <person name="Barry K."/>
            <person name="Grigoriev I.V."/>
            <person name="Spatafora J.W."/>
        </authorList>
    </citation>
    <scope>NUCLEOTIDE SEQUENCE [LARGE SCALE GENOMIC DNA]</scope>
    <source>
        <strain evidence="2 3">AM-OR11-056</strain>
    </source>
</reference>
<comment type="caution">
    <text evidence="2">The sequence shown here is derived from an EMBL/GenBank/DDBJ whole genome shotgun (WGS) entry which is preliminary data.</text>
</comment>
<name>A0A1J8QWE0_9AGAM</name>
<dbReference type="Proteomes" id="UP000183567">
    <property type="component" value="Unassembled WGS sequence"/>
</dbReference>
<proteinExistence type="predicted"/>
<evidence type="ECO:0000256" key="1">
    <source>
        <dbReference type="SAM" id="MobiDB-lite"/>
    </source>
</evidence>
<dbReference type="EMBL" id="LVVM01001863">
    <property type="protein sequence ID" value="OJA17697.1"/>
    <property type="molecule type" value="Genomic_DNA"/>
</dbReference>
<gene>
    <name evidence="2" type="ORF">AZE42_06707</name>
</gene>
<organism evidence="2 3">
    <name type="scientific">Rhizopogon vesiculosus</name>
    <dbReference type="NCBI Taxonomy" id="180088"/>
    <lineage>
        <taxon>Eukaryota</taxon>
        <taxon>Fungi</taxon>
        <taxon>Dikarya</taxon>
        <taxon>Basidiomycota</taxon>
        <taxon>Agaricomycotina</taxon>
        <taxon>Agaricomycetes</taxon>
        <taxon>Agaricomycetidae</taxon>
        <taxon>Boletales</taxon>
        <taxon>Suillineae</taxon>
        <taxon>Rhizopogonaceae</taxon>
        <taxon>Rhizopogon</taxon>
    </lineage>
</organism>
<feature type="compositionally biased region" description="Polar residues" evidence="1">
    <location>
        <begin position="41"/>
        <end position="55"/>
    </location>
</feature>
<evidence type="ECO:0000313" key="2">
    <source>
        <dbReference type="EMBL" id="OJA17697.1"/>
    </source>
</evidence>
<protein>
    <submittedName>
        <fullName evidence="2">Uncharacterized protein</fullName>
    </submittedName>
</protein>
<feature type="region of interest" description="Disordered" evidence="1">
    <location>
        <begin position="41"/>
        <end position="66"/>
    </location>
</feature>
<dbReference type="AlphaFoldDB" id="A0A1J8QWE0"/>
<accession>A0A1J8QWE0</accession>
<evidence type="ECO:0000313" key="3">
    <source>
        <dbReference type="Proteomes" id="UP000183567"/>
    </source>
</evidence>